<sequence>MFAAQRAPDGKPRSFYEDDQLLKGPYAPRREYKGGILIMFAVFENR</sequence>
<name>A0A089NU41_9HYPH</name>
<dbReference type="KEGG" id="mor:MOC_3676"/>
<evidence type="ECO:0000313" key="1">
    <source>
        <dbReference type="EMBL" id="AIQ91431.1"/>
    </source>
</evidence>
<dbReference type="EMBL" id="CP003811">
    <property type="protein sequence ID" value="AIQ91431.1"/>
    <property type="molecule type" value="Genomic_DNA"/>
</dbReference>
<dbReference type="HOGENOM" id="CLU_3185728_0_0_5"/>
<protein>
    <submittedName>
        <fullName evidence="1">Protein of unassigned function</fullName>
    </submittedName>
</protein>
<proteinExistence type="predicted"/>
<gene>
    <name evidence="1" type="ORF">MOC_3676</name>
</gene>
<reference evidence="1 2" key="1">
    <citation type="journal article" date="2014" name="PLoS ONE">
        <title>Genome Information of Methylobacterium oryzae, a Plant-Probiotic Methylotroph in the Phyllosphere.</title>
        <authorList>
            <person name="Kwak M.J."/>
            <person name="Jeong H."/>
            <person name="Madhaiyan M."/>
            <person name="Lee Y."/>
            <person name="Sa T.M."/>
            <person name="Oh T.K."/>
            <person name="Kim J.F."/>
        </authorList>
    </citation>
    <scope>NUCLEOTIDE SEQUENCE [LARGE SCALE GENOMIC DNA]</scope>
    <source>
        <strain evidence="1 2">CBMB20</strain>
    </source>
</reference>
<keyword evidence="2" id="KW-1185">Reference proteome</keyword>
<accession>A0A089NU41</accession>
<evidence type="ECO:0000313" key="2">
    <source>
        <dbReference type="Proteomes" id="UP000029492"/>
    </source>
</evidence>
<organism evidence="1 2">
    <name type="scientific">Methylobacterium oryzae CBMB20</name>
    <dbReference type="NCBI Taxonomy" id="693986"/>
    <lineage>
        <taxon>Bacteria</taxon>
        <taxon>Pseudomonadati</taxon>
        <taxon>Pseudomonadota</taxon>
        <taxon>Alphaproteobacteria</taxon>
        <taxon>Hyphomicrobiales</taxon>
        <taxon>Methylobacteriaceae</taxon>
        <taxon>Methylobacterium</taxon>
    </lineage>
</organism>
<dbReference type="AlphaFoldDB" id="A0A089NU41"/>
<dbReference type="Proteomes" id="UP000029492">
    <property type="component" value="Chromosome"/>
</dbReference>